<evidence type="ECO:0000256" key="2">
    <source>
        <dbReference type="SAM" id="Phobius"/>
    </source>
</evidence>
<proteinExistence type="predicted"/>
<dbReference type="RefSeq" id="WP_083082325.1">
    <property type="nucleotide sequence ID" value="NZ_MVHU01000035.1"/>
</dbReference>
<keyword evidence="2" id="KW-0812">Transmembrane</keyword>
<gene>
    <name evidence="3" type="ORF">BST28_18855</name>
</gene>
<dbReference type="AlphaFoldDB" id="A0A1X0DY57"/>
<feature type="transmembrane region" description="Helical" evidence="2">
    <location>
        <begin position="256"/>
        <end position="274"/>
    </location>
</feature>
<feature type="compositionally biased region" description="Basic and acidic residues" evidence="1">
    <location>
        <begin position="60"/>
        <end position="77"/>
    </location>
</feature>
<protein>
    <submittedName>
        <fullName evidence="3">Uncharacterized protein</fullName>
    </submittedName>
</protein>
<feature type="region of interest" description="Disordered" evidence="1">
    <location>
        <begin position="42"/>
        <end position="85"/>
    </location>
</feature>
<feature type="region of interest" description="Disordered" evidence="1">
    <location>
        <begin position="568"/>
        <end position="627"/>
    </location>
</feature>
<evidence type="ECO:0000313" key="3">
    <source>
        <dbReference type="EMBL" id="ORA77179.1"/>
    </source>
</evidence>
<keyword evidence="2" id="KW-0472">Membrane</keyword>
<dbReference type="EMBL" id="MVHU01000035">
    <property type="protein sequence ID" value="ORA77179.1"/>
    <property type="molecule type" value="Genomic_DNA"/>
</dbReference>
<evidence type="ECO:0000313" key="4">
    <source>
        <dbReference type="Proteomes" id="UP000192713"/>
    </source>
</evidence>
<reference evidence="3 4" key="1">
    <citation type="submission" date="2017-02" db="EMBL/GenBank/DDBJ databases">
        <title>The new phylogeny of genus Mycobacterium.</title>
        <authorList>
            <person name="Tortoli E."/>
            <person name="Trovato A."/>
            <person name="Cirillo D.M."/>
        </authorList>
    </citation>
    <scope>NUCLEOTIDE SEQUENCE [LARGE SCALE GENOMIC DNA]</scope>
    <source>
        <strain evidence="3 4">DSM 45093</strain>
    </source>
</reference>
<organism evidence="3 4">
    <name type="scientific">Mycolicibacter kumamotonensis</name>
    <dbReference type="NCBI Taxonomy" id="354243"/>
    <lineage>
        <taxon>Bacteria</taxon>
        <taxon>Bacillati</taxon>
        <taxon>Actinomycetota</taxon>
        <taxon>Actinomycetes</taxon>
        <taxon>Mycobacteriales</taxon>
        <taxon>Mycobacteriaceae</taxon>
        <taxon>Mycolicibacter</taxon>
    </lineage>
</organism>
<keyword evidence="2" id="KW-1133">Transmembrane helix</keyword>
<name>A0A1X0DY57_9MYCO</name>
<feature type="compositionally biased region" description="Gly residues" evidence="1">
    <location>
        <begin position="573"/>
        <end position="627"/>
    </location>
</feature>
<comment type="caution">
    <text evidence="3">The sequence shown here is derived from an EMBL/GenBank/DDBJ whole genome shotgun (WGS) entry which is preliminary data.</text>
</comment>
<dbReference type="Proteomes" id="UP000192713">
    <property type="component" value="Unassembled WGS sequence"/>
</dbReference>
<sequence>MAIEHWITLVPDTKSLEKGIAAAFDSAKKDATIEVKVDPAQARKTGQDAGKQIDQGVQDATKDTGKKVGTKVGEDVKNSGAKSAKSAGQEIAETIGGEIGRSVGDWARSKFPRVFDNLGDLGDIFGTAGAKAAGSFATRVAARLRESGIKATAAAAGTAVASGFTAALSTNFSGVDSVLGNLSDRAKTLRGALGDTFVGSAVSTFADGLDHARGALGSIQAVTGTVNDTISAFSGITKTAAGAQTIFNAALTANPIGIVVAAIAALVAGLVYFFTQTETGRKIWEKFTDVAGKAWDWVKDKASAAWSWFQSTLWPGIKAGIEFAGAAFTTFRDVVVGVFDRVKEVMQPVLDIISKIKDGIGGALGGIGNALSHVPGLGFLGGHAGGGYISGPGTGTSDSIVARVSNGEFIVNAQATQRNIGLLNAINSGTLPGFDEGGLVGANSPLKSYAASIVGTPYSMANRWDCSGTMSALANVATGRPPRSSLMTTVNEGAWLQSRGFILGQGGPGTFRIGWFDHGGGANGHTAGTLPDGTNVESSGRTGMFTMGANARGADDPMFDHHAFLPMSPQGQPVGGDGASLGSPGGVGGGSVGGGGLGGFGGGPSGGGGGGGGGSTSIGGGATGGSGQARQVFDQLKSIGEGGLKETFLPQGFSDPTSWPNVKSGMALLNIFGGMLGGGGQQGLIGDTRNLAPGELNPAITAGGSASLIGGAEGMMTQLTQGGVARQGGDGGVTIDNSTNFNGNVDGDVSKGLAKANQARTARTRVTTGPLPL</sequence>
<accession>A0A1X0DY57</accession>
<evidence type="ECO:0000256" key="1">
    <source>
        <dbReference type="SAM" id="MobiDB-lite"/>
    </source>
</evidence>